<dbReference type="RefSeq" id="WP_311503340.1">
    <property type="nucleotide sequence ID" value="NZ_JAVRHK010000006.1"/>
</dbReference>
<dbReference type="EMBL" id="JAVRHK010000006">
    <property type="protein sequence ID" value="MDT0676996.1"/>
    <property type="molecule type" value="Genomic_DNA"/>
</dbReference>
<reference evidence="1 2" key="1">
    <citation type="submission" date="2023-09" db="EMBL/GenBank/DDBJ databases">
        <authorList>
            <person name="Rey-Velasco X."/>
        </authorList>
    </citation>
    <scope>NUCLEOTIDE SEQUENCE [LARGE SCALE GENOMIC DNA]</scope>
    <source>
        <strain evidence="1 2">F117</strain>
    </source>
</reference>
<gene>
    <name evidence="1" type="ORF">RM539_10425</name>
</gene>
<accession>A0ABU3D638</accession>
<evidence type="ECO:0008006" key="3">
    <source>
        <dbReference type="Google" id="ProtNLM"/>
    </source>
</evidence>
<protein>
    <recommendedName>
        <fullName evidence="3">Response regulator</fullName>
    </recommendedName>
</protein>
<comment type="caution">
    <text evidence="1">The sequence shown here is derived from an EMBL/GenBank/DDBJ whole genome shotgun (WGS) entry which is preliminary data.</text>
</comment>
<organism evidence="1 2">
    <name type="scientific">Autumnicola musiva</name>
    <dbReference type="NCBI Taxonomy" id="3075589"/>
    <lineage>
        <taxon>Bacteria</taxon>
        <taxon>Pseudomonadati</taxon>
        <taxon>Bacteroidota</taxon>
        <taxon>Flavobacteriia</taxon>
        <taxon>Flavobacteriales</taxon>
        <taxon>Flavobacteriaceae</taxon>
        <taxon>Autumnicola</taxon>
    </lineage>
</organism>
<evidence type="ECO:0000313" key="2">
    <source>
        <dbReference type="Proteomes" id="UP001262582"/>
    </source>
</evidence>
<proteinExistence type="predicted"/>
<dbReference type="Proteomes" id="UP001262582">
    <property type="component" value="Unassembled WGS sequence"/>
</dbReference>
<keyword evidence="2" id="KW-1185">Reference proteome</keyword>
<sequence>MNKASYIYIDDFSDSSVMAIRDGLQDTNIIDVDFIQVAEFKQMILEFEGELKRYDGVILDLRLDGNAAIDVKFTASGLAQELRNRSAANEGIKDVPIILCSTDKKIREYYNRDHTSHDLFDYRFVKDSSPNWDKIATKLQSLANGYEQLKKFKGNLDEILYRDTKLLDSRILGKFSDKDSEFPIHEYSQHFLKEVIRKPGPLIQEKLLASRLGIDIEKSQDWSKLVDDFFSDEMYQGVFSDAWKRWWMDRIQNKFKSLTGKRLASLNAVQRVNSIVAATKLSSLVPAEPIEKSISTKFWTLCEYYKRPLDPLEGYKIHYTKEPKPWQDQMYLSFEAASERKGLKSGLKVHADDIEKLKIAKQAVKN</sequence>
<name>A0ABU3D638_9FLAO</name>
<evidence type="ECO:0000313" key="1">
    <source>
        <dbReference type="EMBL" id="MDT0676996.1"/>
    </source>
</evidence>